<accession>A0A1R1JAU2</accession>
<sequence>MHGWETIPYSRCRGRSICWAHLEPEQVSAMKTLLLIVGVAALLSGCVVAPYDGYYGGGYYGGGYYHHHHHRDWD</sequence>
<keyword evidence="1" id="KW-1133">Transmembrane helix</keyword>
<reference evidence="2 3" key="1">
    <citation type="submission" date="2017-01" db="EMBL/GenBank/DDBJ databases">
        <title>Phylogeographic, genomic and meropenem susceptibility analysis of Burkholderia ubonensis.</title>
        <authorList>
            <person name="Price E.P."/>
            <person name="Sarovich D.S."/>
            <person name="Webb J.R."/>
            <person name="Hall C.M."/>
            <person name="Sahl J.W."/>
            <person name="Kaestli M."/>
            <person name="Mayo M."/>
            <person name="Harrington G."/>
            <person name="Baker A.L."/>
            <person name="Sidak-Loftis L.C."/>
            <person name="Lummis M."/>
            <person name="Schupp J.M."/>
            <person name="Gillece J.D."/>
            <person name="Tuanyok A."/>
            <person name="Warner J."/>
            <person name="Busch J.D."/>
            <person name="Keim P."/>
            <person name="Currie B.J."/>
            <person name="Wagner D.M."/>
        </authorList>
    </citation>
    <scope>NUCLEOTIDE SEQUENCE [LARGE SCALE GENOMIC DNA]</scope>
    <source>
        <strain evidence="2 3">A21</strain>
    </source>
</reference>
<evidence type="ECO:0000313" key="3">
    <source>
        <dbReference type="Proteomes" id="UP000187194"/>
    </source>
</evidence>
<keyword evidence="1" id="KW-0472">Membrane</keyword>
<keyword evidence="1" id="KW-0812">Transmembrane</keyword>
<dbReference type="EMBL" id="MTJZ01000016">
    <property type="protein sequence ID" value="OMG72457.1"/>
    <property type="molecule type" value="Genomic_DNA"/>
</dbReference>
<evidence type="ECO:0000313" key="2">
    <source>
        <dbReference type="EMBL" id="OMG72457.1"/>
    </source>
</evidence>
<comment type="caution">
    <text evidence="2">The sequence shown here is derived from an EMBL/GenBank/DDBJ whole genome shotgun (WGS) entry which is preliminary data.</text>
</comment>
<dbReference type="AlphaFoldDB" id="A0A1R1JAU2"/>
<evidence type="ECO:0000256" key="1">
    <source>
        <dbReference type="SAM" id="Phobius"/>
    </source>
</evidence>
<feature type="transmembrane region" description="Helical" evidence="1">
    <location>
        <begin position="32"/>
        <end position="51"/>
    </location>
</feature>
<proteinExistence type="predicted"/>
<organism evidence="2 3">
    <name type="scientific">Burkholderia ubonensis</name>
    <dbReference type="NCBI Taxonomy" id="101571"/>
    <lineage>
        <taxon>Bacteria</taxon>
        <taxon>Pseudomonadati</taxon>
        <taxon>Pseudomonadota</taxon>
        <taxon>Betaproteobacteria</taxon>
        <taxon>Burkholderiales</taxon>
        <taxon>Burkholderiaceae</taxon>
        <taxon>Burkholderia</taxon>
        <taxon>Burkholderia cepacia complex</taxon>
    </lineage>
</organism>
<protein>
    <submittedName>
        <fullName evidence="2">Uncharacterized protein</fullName>
    </submittedName>
</protein>
<gene>
    <name evidence="2" type="ORF">BW685_15530</name>
</gene>
<name>A0A1R1JAU2_9BURK</name>
<dbReference type="Proteomes" id="UP000187194">
    <property type="component" value="Unassembled WGS sequence"/>
</dbReference>